<evidence type="ECO:0000259" key="5">
    <source>
        <dbReference type="Pfam" id="PF08281"/>
    </source>
</evidence>
<feature type="domain" description="RNA polymerase sigma factor 70 region 4 type 2" evidence="5">
    <location>
        <begin position="87"/>
        <end position="135"/>
    </location>
</feature>
<protein>
    <submittedName>
        <fullName evidence="6">ECF subfamily RNA polymerase sigma-24 factor</fullName>
    </submittedName>
</protein>
<evidence type="ECO:0000313" key="6">
    <source>
        <dbReference type="EMBL" id="KEQ53395.1"/>
    </source>
</evidence>
<dbReference type="GO" id="GO:0016987">
    <property type="term" value="F:sigma factor activity"/>
    <property type="evidence" value="ECO:0007669"/>
    <property type="project" value="UniProtKB-KW"/>
</dbReference>
<dbReference type="Gene3D" id="1.10.1740.10">
    <property type="match status" value="1"/>
</dbReference>
<dbReference type="eggNOG" id="COG1595">
    <property type="taxonomic scope" value="Bacteria"/>
</dbReference>
<dbReference type="Proteomes" id="UP000028411">
    <property type="component" value="Unassembled WGS sequence"/>
</dbReference>
<dbReference type="Gene3D" id="1.10.10.10">
    <property type="entry name" value="Winged helix-like DNA-binding domain superfamily/Winged helix DNA-binding domain"/>
    <property type="match status" value="1"/>
</dbReference>
<evidence type="ECO:0000256" key="2">
    <source>
        <dbReference type="ARBA" id="ARBA00023015"/>
    </source>
</evidence>
<dbReference type="PATRIC" id="fig|46429.4.peg.2232"/>
<sequence length="142" mass="16248">MGARAEVEDLVQQVFERLLKRGGVTEMKYVGGYVFQTASSVLTDHLRRQRSHHADAHDEFDPQTHSDVDFSPEHVLIERERLARATAILIELPERTRVIFVLRRLEGMKYLDIAARLGISVSAVEKHMERAVARLTEGLEQE</sequence>
<dbReference type="PANTHER" id="PTHR43133:SF63">
    <property type="entry name" value="RNA POLYMERASE SIGMA FACTOR FECI-RELATED"/>
    <property type="match status" value="1"/>
</dbReference>
<keyword evidence="4" id="KW-0804">Transcription</keyword>
<keyword evidence="3" id="KW-0731">Sigma factor</keyword>
<dbReference type="InterPro" id="IPR036388">
    <property type="entry name" value="WH-like_DNA-bd_sf"/>
</dbReference>
<comment type="similarity">
    <text evidence="1">Belongs to the sigma-70 factor family. ECF subfamily.</text>
</comment>
<reference evidence="6 7" key="1">
    <citation type="submission" date="2014-02" db="EMBL/GenBank/DDBJ databases">
        <title>Whole genome sequence of Sphingobium chlorophenolicum NBRC 16172.</title>
        <authorList>
            <person name="Gan H.M."/>
            <person name="Gan H.Y."/>
            <person name="Chew T.H."/>
            <person name="Savka M.A."/>
        </authorList>
    </citation>
    <scope>NUCLEOTIDE SEQUENCE [LARGE SCALE GENOMIC DNA]</scope>
    <source>
        <strain evidence="6 7">NBRC 16172</strain>
    </source>
</reference>
<evidence type="ECO:0000256" key="3">
    <source>
        <dbReference type="ARBA" id="ARBA00023082"/>
    </source>
</evidence>
<dbReference type="InterPro" id="IPR014284">
    <property type="entry name" value="RNA_pol_sigma-70_dom"/>
</dbReference>
<dbReference type="PANTHER" id="PTHR43133">
    <property type="entry name" value="RNA POLYMERASE ECF-TYPE SIGMA FACTO"/>
    <property type="match status" value="1"/>
</dbReference>
<dbReference type="SUPFAM" id="SSF88946">
    <property type="entry name" value="Sigma2 domain of RNA polymerase sigma factors"/>
    <property type="match status" value="1"/>
</dbReference>
<dbReference type="EMBL" id="JFHR01000023">
    <property type="protein sequence ID" value="KEQ53395.1"/>
    <property type="molecule type" value="Genomic_DNA"/>
</dbReference>
<dbReference type="InterPro" id="IPR039425">
    <property type="entry name" value="RNA_pol_sigma-70-like"/>
</dbReference>
<evidence type="ECO:0000256" key="1">
    <source>
        <dbReference type="ARBA" id="ARBA00010641"/>
    </source>
</evidence>
<evidence type="ECO:0000313" key="7">
    <source>
        <dbReference type="Proteomes" id="UP000028411"/>
    </source>
</evidence>
<name>A0A081RDX2_SPHCR</name>
<dbReference type="InterPro" id="IPR013324">
    <property type="entry name" value="RNA_pol_sigma_r3/r4-like"/>
</dbReference>
<gene>
    <name evidence="6" type="ORF">BV95_02258</name>
</gene>
<keyword evidence="2" id="KW-0805">Transcription regulation</keyword>
<dbReference type="InterPro" id="IPR013249">
    <property type="entry name" value="RNA_pol_sigma70_r4_t2"/>
</dbReference>
<accession>A0A081RDX2</accession>
<evidence type="ECO:0000256" key="4">
    <source>
        <dbReference type="ARBA" id="ARBA00023163"/>
    </source>
</evidence>
<dbReference type="InterPro" id="IPR013325">
    <property type="entry name" value="RNA_pol_sigma_r2"/>
</dbReference>
<organism evidence="6 7">
    <name type="scientific">Sphingobium chlorophenolicum</name>
    <dbReference type="NCBI Taxonomy" id="46429"/>
    <lineage>
        <taxon>Bacteria</taxon>
        <taxon>Pseudomonadati</taxon>
        <taxon>Pseudomonadota</taxon>
        <taxon>Alphaproteobacteria</taxon>
        <taxon>Sphingomonadales</taxon>
        <taxon>Sphingomonadaceae</taxon>
        <taxon>Sphingobium</taxon>
    </lineage>
</organism>
<proteinExistence type="inferred from homology"/>
<dbReference type="AlphaFoldDB" id="A0A081RDX2"/>
<comment type="caution">
    <text evidence="6">The sequence shown here is derived from an EMBL/GenBank/DDBJ whole genome shotgun (WGS) entry which is preliminary data.</text>
</comment>
<dbReference type="NCBIfam" id="TIGR02937">
    <property type="entry name" value="sigma70-ECF"/>
    <property type="match status" value="1"/>
</dbReference>
<dbReference type="GO" id="GO:0003677">
    <property type="term" value="F:DNA binding"/>
    <property type="evidence" value="ECO:0007669"/>
    <property type="project" value="InterPro"/>
</dbReference>
<dbReference type="Pfam" id="PF08281">
    <property type="entry name" value="Sigma70_r4_2"/>
    <property type="match status" value="1"/>
</dbReference>
<dbReference type="SUPFAM" id="SSF88659">
    <property type="entry name" value="Sigma3 and sigma4 domains of RNA polymerase sigma factors"/>
    <property type="match status" value="1"/>
</dbReference>
<dbReference type="GO" id="GO:0006352">
    <property type="term" value="P:DNA-templated transcription initiation"/>
    <property type="evidence" value="ECO:0007669"/>
    <property type="project" value="InterPro"/>
</dbReference>